<evidence type="ECO:0000313" key="2">
    <source>
        <dbReference type="Proteomes" id="UP000199580"/>
    </source>
</evidence>
<accession>A0A1G8SGZ2</accession>
<dbReference type="AlphaFoldDB" id="A0A1G8SGZ2"/>
<gene>
    <name evidence="1" type="ORF">SAMN04487935_0555</name>
</gene>
<sequence length="265" mass="30773">MTDYIPFKDGKEIEWLELNLLKTGRPMSKAIITSLSNDKEEEIVTSWISELMLRSSILNEPYYEFNGGTISPLLNWEKIPEYFLCLYFDYFGASGNLNGTKLFEKISAIALQNFIGGEIYTLGFPSAMNLNSYLDEIADKCNEKRGIQAHSDYKDDGVDVICYKTLGDKRSSNLYVLLQCAAGIHWNKKKSIELDRWCTYIFWYRKNIITSISTVEYIQEDKWQKNTSDYGMILDRTRINNLYYNNIDSTLQKEVSEWCTTLDIV</sequence>
<protein>
    <submittedName>
        <fullName evidence="1">Uncharacterized protein</fullName>
    </submittedName>
</protein>
<dbReference type="STRING" id="1128970.SAMN04487935_0555"/>
<keyword evidence="2" id="KW-1185">Reference proteome</keyword>
<evidence type="ECO:0000313" key="1">
    <source>
        <dbReference type="EMBL" id="SDJ28519.1"/>
    </source>
</evidence>
<dbReference type="EMBL" id="FNEZ01000001">
    <property type="protein sequence ID" value="SDJ28519.1"/>
    <property type="molecule type" value="Genomic_DNA"/>
</dbReference>
<dbReference type="OrthoDB" id="1490934at2"/>
<reference evidence="1 2" key="1">
    <citation type="submission" date="2016-10" db="EMBL/GenBank/DDBJ databases">
        <authorList>
            <person name="de Groot N.N."/>
        </authorList>
    </citation>
    <scope>NUCLEOTIDE SEQUENCE [LARGE SCALE GENOMIC DNA]</scope>
    <source>
        <strain evidence="1 2">CGMCC 1.10076</strain>
    </source>
</reference>
<organism evidence="1 2">
    <name type="scientific">Flavobacterium noncentrifugens</name>
    <dbReference type="NCBI Taxonomy" id="1128970"/>
    <lineage>
        <taxon>Bacteria</taxon>
        <taxon>Pseudomonadati</taxon>
        <taxon>Bacteroidota</taxon>
        <taxon>Flavobacteriia</taxon>
        <taxon>Flavobacteriales</taxon>
        <taxon>Flavobacteriaceae</taxon>
        <taxon>Flavobacterium</taxon>
    </lineage>
</organism>
<dbReference type="RefSeq" id="WP_091391734.1">
    <property type="nucleotide sequence ID" value="NZ_BKAI01000002.1"/>
</dbReference>
<name>A0A1G8SGZ2_9FLAO</name>
<dbReference type="Proteomes" id="UP000199580">
    <property type="component" value="Unassembled WGS sequence"/>
</dbReference>
<proteinExistence type="predicted"/>